<evidence type="ECO:0000256" key="10">
    <source>
        <dbReference type="ARBA" id="ARBA00048304"/>
    </source>
</evidence>
<dbReference type="Pfam" id="PF21654">
    <property type="entry name" value="DncV-like_NTFase"/>
    <property type="match status" value="1"/>
</dbReference>
<keyword evidence="5" id="KW-0067">ATP-binding</keyword>
<evidence type="ECO:0000313" key="12">
    <source>
        <dbReference type="EMBL" id="MBO2012930.1"/>
    </source>
</evidence>
<comment type="catalytic activity">
    <reaction evidence="10">
        <text>GTP + ATP = 3',3'-cGAMP + 2 diphosphate</text>
        <dbReference type="Rhea" id="RHEA:35647"/>
        <dbReference type="ChEBI" id="CHEBI:30616"/>
        <dbReference type="ChEBI" id="CHEBI:33019"/>
        <dbReference type="ChEBI" id="CHEBI:37565"/>
        <dbReference type="ChEBI" id="CHEBI:71501"/>
    </reaction>
    <physiologicalReaction direction="left-to-right" evidence="10">
        <dbReference type="Rhea" id="RHEA:35648"/>
    </physiologicalReaction>
</comment>
<accession>A0ABS3QNS5</accession>
<protein>
    <recommendedName>
        <fullName evidence="9">Cyclic GMP-AMP synthase</fullName>
    </recommendedName>
</protein>
<keyword evidence="4" id="KW-0547">Nucleotide-binding</keyword>
<evidence type="ECO:0000256" key="8">
    <source>
        <dbReference type="ARBA" id="ARBA00023118"/>
    </source>
</evidence>
<evidence type="ECO:0000256" key="7">
    <source>
        <dbReference type="ARBA" id="ARBA00023080"/>
    </source>
</evidence>
<dbReference type="InterPro" id="IPR048445">
    <property type="entry name" value="DncV-like_NTFase"/>
</dbReference>
<evidence type="ECO:0000256" key="6">
    <source>
        <dbReference type="ARBA" id="ARBA00022842"/>
    </source>
</evidence>
<keyword evidence="7" id="KW-0546">Nucleotide metabolism</keyword>
<keyword evidence="2" id="KW-0548">Nucleotidyltransferase</keyword>
<evidence type="ECO:0000256" key="5">
    <source>
        <dbReference type="ARBA" id="ARBA00022840"/>
    </source>
</evidence>
<evidence type="ECO:0000256" key="9">
    <source>
        <dbReference type="ARBA" id="ARBA00044145"/>
    </source>
</evidence>
<evidence type="ECO:0000256" key="2">
    <source>
        <dbReference type="ARBA" id="ARBA00022695"/>
    </source>
</evidence>
<evidence type="ECO:0000259" key="11">
    <source>
        <dbReference type="Pfam" id="PF21654"/>
    </source>
</evidence>
<evidence type="ECO:0000313" key="13">
    <source>
        <dbReference type="Proteomes" id="UP000664369"/>
    </source>
</evidence>
<evidence type="ECO:0000256" key="1">
    <source>
        <dbReference type="ARBA" id="ARBA00022679"/>
    </source>
</evidence>
<gene>
    <name evidence="12" type="ORF">J4E00_27960</name>
</gene>
<comment type="caution">
    <text evidence="12">The sequence shown here is derived from an EMBL/GenBank/DDBJ whole genome shotgun (WGS) entry which is preliminary data.</text>
</comment>
<dbReference type="RefSeq" id="WP_208178670.1">
    <property type="nucleotide sequence ID" value="NZ_JAGETZ010000023.1"/>
</dbReference>
<keyword evidence="8" id="KW-0051">Antiviral defense</keyword>
<dbReference type="EMBL" id="JAGETZ010000023">
    <property type="protein sequence ID" value="MBO2012930.1"/>
    <property type="molecule type" value="Genomic_DNA"/>
</dbReference>
<name>A0ABS3QNS5_9BACT</name>
<feature type="domain" description="Cyclic GMP-AMP synthase DncV-like nucleotidyltransferase" evidence="11">
    <location>
        <begin position="19"/>
        <end position="84"/>
    </location>
</feature>
<organism evidence="12 13">
    <name type="scientific">Hymenobacter negativus</name>
    <dbReference type="NCBI Taxonomy" id="2795026"/>
    <lineage>
        <taxon>Bacteria</taxon>
        <taxon>Pseudomonadati</taxon>
        <taxon>Bacteroidota</taxon>
        <taxon>Cytophagia</taxon>
        <taxon>Cytophagales</taxon>
        <taxon>Hymenobacteraceae</taxon>
        <taxon>Hymenobacter</taxon>
    </lineage>
</organism>
<sequence>MKGNLPGVFEKYGEPNLIPTFKDQGSYKTNTGIKLLAGGSGYDIDQGVYFDTPKDREGAYSPLTLKKRVEEALNELTDDIRIRRPCPTLTQQKSRKTLSIGK</sequence>
<keyword evidence="1" id="KW-0808">Transferase</keyword>
<reference evidence="12 13" key="1">
    <citation type="submission" date="2021-03" db="EMBL/GenBank/DDBJ databases">
        <authorList>
            <person name="Kim M.K."/>
        </authorList>
    </citation>
    <scope>NUCLEOTIDE SEQUENCE [LARGE SCALE GENOMIC DNA]</scope>
    <source>
        <strain evidence="12 13">BT442</strain>
    </source>
</reference>
<proteinExistence type="predicted"/>
<keyword evidence="6" id="KW-0460">Magnesium</keyword>
<evidence type="ECO:0000256" key="4">
    <source>
        <dbReference type="ARBA" id="ARBA00022741"/>
    </source>
</evidence>
<keyword evidence="3" id="KW-0479">Metal-binding</keyword>
<dbReference type="Proteomes" id="UP000664369">
    <property type="component" value="Unassembled WGS sequence"/>
</dbReference>
<evidence type="ECO:0000256" key="3">
    <source>
        <dbReference type="ARBA" id="ARBA00022723"/>
    </source>
</evidence>
<keyword evidence="13" id="KW-1185">Reference proteome</keyword>